<dbReference type="CDD" id="cd05233">
    <property type="entry name" value="SDR_c"/>
    <property type="match status" value="1"/>
</dbReference>
<comment type="caution">
    <text evidence="4">The sequence shown here is derived from an EMBL/GenBank/DDBJ whole genome shotgun (WGS) entry which is preliminary data.</text>
</comment>
<evidence type="ECO:0000313" key="4">
    <source>
        <dbReference type="EMBL" id="MDN4614112.1"/>
    </source>
</evidence>
<evidence type="ECO:0000256" key="1">
    <source>
        <dbReference type="ARBA" id="ARBA00006484"/>
    </source>
</evidence>
<keyword evidence="5" id="KW-1185">Reference proteome</keyword>
<dbReference type="InterPro" id="IPR020904">
    <property type="entry name" value="Sc_DH/Rdtase_CS"/>
</dbReference>
<dbReference type="Pfam" id="PF00106">
    <property type="entry name" value="adh_short"/>
    <property type="match status" value="1"/>
</dbReference>
<dbReference type="EC" id="1.-.-.-" evidence="4"/>
<dbReference type="PANTHER" id="PTHR44196:SF1">
    <property type="entry name" value="DEHYDROGENASE_REDUCTASE SDR FAMILY MEMBER 7B"/>
    <property type="match status" value="1"/>
</dbReference>
<sequence>MRDSAPPPATVITGAAAGLGAVIAAELTRRGQRLILVDRDREALAAAAAAAALPGGAAPPHVIVADLSSLAGAQAAAEDALRQAPLDGLVNNAGGQAPGEQYPAAAPDAWHASVTLNLLTPMLLTQLLWEELARASGAVVNIGSSGGLGDAPYASPEYGAAKAGLHRFTTSLGDRRDVRVTGVIPGWIGLARARAERAAMSPAEREATGPLVEPEAIAREVADLLERGHAGELRRML</sequence>
<evidence type="ECO:0000313" key="5">
    <source>
        <dbReference type="Proteomes" id="UP001174208"/>
    </source>
</evidence>
<keyword evidence="2 4" id="KW-0560">Oxidoreductase</keyword>
<dbReference type="InterPro" id="IPR002347">
    <property type="entry name" value="SDR_fam"/>
</dbReference>
<proteinExistence type="inferred from homology"/>
<dbReference type="PRINTS" id="PR00081">
    <property type="entry name" value="GDHRDH"/>
</dbReference>
<dbReference type="RefSeq" id="WP_301210566.1">
    <property type="nucleotide sequence ID" value="NZ_JAROCF010000001.1"/>
</dbReference>
<dbReference type="Proteomes" id="UP001174208">
    <property type="component" value="Unassembled WGS sequence"/>
</dbReference>
<dbReference type="InterPro" id="IPR036291">
    <property type="entry name" value="NAD(P)-bd_dom_sf"/>
</dbReference>
<dbReference type="PROSITE" id="PS00061">
    <property type="entry name" value="ADH_SHORT"/>
    <property type="match status" value="1"/>
</dbReference>
<evidence type="ECO:0000256" key="2">
    <source>
        <dbReference type="ARBA" id="ARBA00023002"/>
    </source>
</evidence>
<dbReference type="PRINTS" id="PR00080">
    <property type="entry name" value="SDRFAMILY"/>
</dbReference>
<name>A0ABT8KAB6_9MICO</name>
<dbReference type="GO" id="GO:0016491">
    <property type="term" value="F:oxidoreductase activity"/>
    <property type="evidence" value="ECO:0007669"/>
    <property type="project" value="UniProtKB-KW"/>
</dbReference>
<evidence type="ECO:0000256" key="3">
    <source>
        <dbReference type="RuleBase" id="RU000363"/>
    </source>
</evidence>
<comment type="similarity">
    <text evidence="1 3">Belongs to the short-chain dehydrogenases/reductases (SDR) family.</text>
</comment>
<dbReference type="EMBL" id="JAROCF010000001">
    <property type="protein sequence ID" value="MDN4614112.1"/>
    <property type="molecule type" value="Genomic_DNA"/>
</dbReference>
<dbReference type="Gene3D" id="3.40.50.720">
    <property type="entry name" value="NAD(P)-binding Rossmann-like Domain"/>
    <property type="match status" value="1"/>
</dbReference>
<organism evidence="4 5">
    <name type="scientific">Leifsonia williamsii</name>
    <dbReference type="NCBI Taxonomy" id="3035919"/>
    <lineage>
        <taxon>Bacteria</taxon>
        <taxon>Bacillati</taxon>
        <taxon>Actinomycetota</taxon>
        <taxon>Actinomycetes</taxon>
        <taxon>Micrococcales</taxon>
        <taxon>Microbacteriaceae</taxon>
        <taxon>Leifsonia</taxon>
    </lineage>
</organism>
<gene>
    <name evidence="4" type="ORF">P5G50_06560</name>
</gene>
<dbReference type="PANTHER" id="PTHR44196">
    <property type="entry name" value="DEHYDROGENASE/REDUCTASE SDR FAMILY MEMBER 7B"/>
    <property type="match status" value="1"/>
</dbReference>
<dbReference type="SUPFAM" id="SSF51735">
    <property type="entry name" value="NAD(P)-binding Rossmann-fold domains"/>
    <property type="match status" value="1"/>
</dbReference>
<protein>
    <submittedName>
        <fullName evidence="4">SDR family oxidoreductase</fullName>
        <ecNumber evidence="4">1.-.-.-</ecNumber>
    </submittedName>
</protein>
<reference evidence="4" key="1">
    <citation type="submission" date="2023-06" db="EMBL/GenBank/DDBJ databases">
        <title>MT1 and MT2 Draft Genomes of Novel Species.</title>
        <authorList>
            <person name="Venkateswaran K."/>
        </authorList>
    </citation>
    <scope>NUCLEOTIDE SEQUENCE</scope>
    <source>
        <strain evidence="4">F6_8S_P_1B</strain>
    </source>
</reference>
<accession>A0ABT8KAB6</accession>